<accession>A0A239WT49</accession>
<gene>
    <name evidence="1" type="ORF">SAMEA4412677_00698</name>
</gene>
<dbReference type="RefSeq" id="WP_095070429.1">
    <property type="nucleotide sequence ID" value="NZ_LT906465.1"/>
</dbReference>
<dbReference type="SUPFAM" id="SSF56059">
    <property type="entry name" value="Glutathione synthetase ATP-binding domain-like"/>
    <property type="match status" value="1"/>
</dbReference>
<dbReference type="KEGG" id="ctak:4412677_00698"/>
<dbReference type="AlphaFoldDB" id="A0A239WT49"/>
<evidence type="ECO:0000313" key="2">
    <source>
        <dbReference type="Proteomes" id="UP000215196"/>
    </source>
</evidence>
<organism evidence="1 2">
    <name type="scientific">Chryseobacterium taklimakanense</name>
    <dbReference type="NCBI Taxonomy" id="536441"/>
    <lineage>
        <taxon>Bacteria</taxon>
        <taxon>Pseudomonadati</taxon>
        <taxon>Bacteroidota</taxon>
        <taxon>Flavobacteriia</taxon>
        <taxon>Flavobacteriales</taxon>
        <taxon>Weeksellaceae</taxon>
        <taxon>Chryseobacterium group</taxon>
        <taxon>Chryseobacterium</taxon>
    </lineage>
</organism>
<keyword evidence="2" id="KW-1185">Reference proteome</keyword>
<evidence type="ECO:0000313" key="1">
    <source>
        <dbReference type="EMBL" id="SNV37725.1"/>
    </source>
</evidence>
<dbReference type="Proteomes" id="UP000215196">
    <property type="component" value="Chromosome 1"/>
</dbReference>
<name>A0A239WT49_9FLAO</name>
<reference evidence="1 2" key="1">
    <citation type="submission" date="2017-06" db="EMBL/GenBank/DDBJ databases">
        <authorList>
            <consortium name="Pathogen Informatics"/>
        </authorList>
    </citation>
    <scope>NUCLEOTIDE SEQUENCE [LARGE SCALE GENOMIC DNA]</scope>
    <source>
        <strain evidence="1 2">NCTC13490</strain>
    </source>
</reference>
<sequence>MISKYREQFNREFSAEKYARFQNILAEKAGMPADFRISESPVFLSNDFKNKLIAACESIIQQIKEMPDEELQKAVPDHCRVPGDTKKPHFLAIDFGICKNNKDEIEPQLIELQGFPSLFSFQEACEETLIEVFPFCKDLKTSMPKTEYIDYLREVIVGDENPENVILLEIYPEKQKTKVDFALTEKYLGIKTVCLTKIKKEGKKLFYENEGKLIPVNRIYNRVIFDELENLPDVKPGFDFRDEIDAEWVTHPNWFFKISKFILPKLKHHYIPKSYFLKDFPQDEKLEEYVLKPLFSFAGSGINLNPTKQDIDRISDKEHYIMQRKVSYEPLFKDINGEFSKAEIRMLYLWKENEEHPMLMDNIVRMTKVEMANVDFNKKDAIWIGSSMAFFVED</sequence>
<evidence type="ECO:0008006" key="3">
    <source>
        <dbReference type="Google" id="ProtNLM"/>
    </source>
</evidence>
<dbReference type="EMBL" id="LT906465">
    <property type="protein sequence ID" value="SNV37725.1"/>
    <property type="molecule type" value="Genomic_DNA"/>
</dbReference>
<protein>
    <recommendedName>
        <fullName evidence="3">Circularly permuted type 2 ATP-grasp protein</fullName>
    </recommendedName>
</protein>
<proteinExistence type="predicted"/>